<dbReference type="EMBL" id="CM042028">
    <property type="protein sequence ID" value="KAI3797754.1"/>
    <property type="molecule type" value="Genomic_DNA"/>
</dbReference>
<organism evidence="1 2">
    <name type="scientific">Smallanthus sonchifolius</name>
    <dbReference type="NCBI Taxonomy" id="185202"/>
    <lineage>
        <taxon>Eukaryota</taxon>
        <taxon>Viridiplantae</taxon>
        <taxon>Streptophyta</taxon>
        <taxon>Embryophyta</taxon>
        <taxon>Tracheophyta</taxon>
        <taxon>Spermatophyta</taxon>
        <taxon>Magnoliopsida</taxon>
        <taxon>eudicotyledons</taxon>
        <taxon>Gunneridae</taxon>
        <taxon>Pentapetalae</taxon>
        <taxon>asterids</taxon>
        <taxon>campanulids</taxon>
        <taxon>Asterales</taxon>
        <taxon>Asteraceae</taxon>
        <taxon>Asteroideae</taxon>
        <taxon>Heliantheae alliance</taxon>
        <taxon>Millerieae</taxon>
        <taxon>Smallanthus</taxon>
    </lineage>
</organism>
<proteinExistence type="predicted"/>
<reference evidence="1 2" key="2">
    <citation type="journal article" date="2022" name="Mol. Ecol. Resour.">
        <title>The genomes of chicory, endive, great burdock and yacon provide insights into Asteraceae paleo-polyploidization history and plant inulin production.</title>
        <authorList>
            <person name="Fan W."/>
            <person name="Wang S."/>
            <person name="Wang H."/>
            <person name="Wang A."/>
            <person name="Jiang F."/>
            <person name="Liu H."/>
            <person name="Zhao H."/>
            <person name="Xu D."/>
            <person name="Zhang Y."/>
        </authorList>
    </citation>
    <scope>NUCLEOTIDE SEQUENCE [LARGE SCALE GENOMIC DNA]</scope>
    <source>
        <strain evidence="2">cv. Yunnan</strain>
        <tissue evidence="1">Leaves</tissue>
    </source>
</reference>
<name>A0ACB9HPC4_9ASTR</name>
<comment type="caution">
    <text evidence="1">The sequence shown here is derived from an EMBL/GenBank/DDBJ whole genome shotgun (WGS) entry which is preliminary data.</text>
</comment>
<evidence type="ECO:0000313" key="2">
    <source>
        <dbReference type="Proteomes" id="UP001056120"/>
    </source>
</evidence>
<reference evidence="2" key="1">
    <citation type="journal article" date="2022" name="Mol. Ecol. Resour.">
        <title>The genomes of chicory, endive, great burdock and yacon provide insights into Asteraceae palaeo-polyploidization history and plant inulin production.</title>
        <authorList>
            <person name="Fan W."/>
            <person name="Wang S."/>
            <person name="Wang H."/>
            <person name="Wang A."/>
            <person name="Jiang F."/>
            <person name="Liu H."/>
            <person name="Zhao H."/>
            <person name="Xu D."/>
            <person name="Zhang Y."/>
        </authorList>
    </citation>
    <scope>NUCLEOTIDE SEQUENCE [LARGE SCALE GENOMIC DNA]</scope>
    <source>
        <strain evidence="2">cv. Yunnan</strain>
    </source>
</reference>
<protein>
    <submittedName>
        <fullName evidence="1">Uncharacterized protein</fullName>
    </submittedName>
</protein>
<dbReference type="Proteomes" id="UP001056120">
    <property type="component" value="Linkage Group LG11"/>
</dbReference>
<accession>A0ACB9HPC4</accession>
<evidence type="ECO:0000313" key="1">
    <source>
        <dbReference type="EMBL" id="KAI3797754.1"/>
    </source>
</evidence>
<gene>
    <name evidence="1" type="ORF">L1987_33017</name>
</gene>
<sequence length="893" mass="102081">MFKPQVPKRVKDKHARHPVTKKHLKKLVYKPVCCETKIPLSKLSQDILGDIWYWYVDPKTGEAMIMGKGRSERGNIVPKELIRIFDEVCFINFSVKDLEVIKFCLDYKKKMEAKDQALYTLHLVTSIPHPVRLVDPLACDDPPHPRDLHFNLMSVSQVCDQKHWMLFTDKECFVLSPGLSIPPLESILLTAQRKENLYVLDMNEVTPSGSVSCFLSKASVDESALWHRRLSHVNIKTINKLVKNILVRGLPDKEFQLEDHYIACLKGKQHKSSHKPKTLNTNDTPLQLLHMDLFGPTNVMSMGKKSYCLVITDDYTRFSWVYFLRTKDETALILKSYILRVENQSNQKVKIIRCDQGTEFKNHTLNCFCESKGIERQYSAPRTPQQNGVAERRNRTLIESARSMLADSKLPLTFWAEAVSTTCYMKNRVLIVKPLNKTPYELWFQRVPYIGFLKPFGCPCTILIIHGVLPKFGAKSDEGYFVGYSSQSKAYRVFNSRTRIVEESANVECREHIVCEQGKRPNWLFDIDSFSQIFEPLTFSNMESTSTQTHVSTSSTDYRMDFPKSSISLRRPSIDPPSVVEAIEASEAGTRLSNVTSSSMSETENLNEGYSVNAVDADDAIAKNIDVANDVEDYSTMNEETPDQNQSNLEQGIQLEVVPAQRIHKEHPHENIIGQVHQGVLIRSKFHEANICLFSCFLSQVEPKKIDEALKHSSWIKAMREELLQFKRQDVWKLVDLPPVKNKARLVAQGYTQEEGIDHDEVFAPVARLEAIIIFLAYAASKNFTVYQMDVKSAFMYVKIGEEVYVKQPPGFIDPAHPTHVFKLDKALYGLHQAPRAWYETLSGYLLSNNFRRGAIDQTLFIKDEGGEILLVQIYVDDIIFGSRLRDSDALKV</sequence>
<keyword evidence="2" id="KW-1185">Reference proteome</keyword>